<keyword evidence="3" id="KW-0233">DNA recombination</keyword>
<evidence type="ECO:0000256" key="1">
    <source>
        <dbReference type="ARBA" id="ARBA00008857"/>
    </source>
</evidence>
<evidence type="ECO:0000256" key="3">
    <source>
        <dbReference type="ARBA" id="ARBA00023172"/>
    </source>
</evidence>
<name>A0A6J4NW69_9ACTN</name>
<proteinExistence type="inferred from homology"/>
<dbReference type="SUPFAM" id="SSF56349">
    <property type="entry name" value="DNA breaking-rejoining enzymes"/>
    <property type="match status" value="1"/>
</dbReference>
<dbReference type="InterPro" id="IPR013762">
    <property type="entry name" value="Integrase-like_cat_sf"/>
</dbReference>
<feature type="region of interest" description="Disordered" evidence="4">
    <location>
        <begin position="1"/>
        <end position="25"/>
    </location>
</feature>
<dbReference type="Gene3D" id="1.10.150.130">
    <property type="match status" value="1"/>
</dbReference>
<dbReference type="InterPro" id="IPR010998">
    <property type="entry name" value="Integrase_recombinase_N"/>
</dbReference>
<dbReference type="Gene3D" id="1.10.443.10">
    <property type="entry name" value="Intergrase catalytic core"/>
    <property type="match status" value="1"/>
</dbReference>
<dbReference type="InterPro" id="IPR002104">
    <property type="entry name" value="Integrase_catalytic"/>
</dbReference>
<dbReference type="RefSeq" id="WP_295658976.1">
    <property type="nucleotide sequence ID" value="NZ_CADCUP010000137.1"/>
</dbReference>
<dbReference type="InterPro" id="IPR011010">
    <property type="entry name" value="DNA_brk_join_enz"/>
</dbReference>
<evidence type="ECO:0000256" key="4">
    <source>
        <dbReference type="SAM" id="MobiDB-lite"/>
    </source>
</evidence>
<evidence type="ECO:0000259" key="5">
    <source>
        <dbReference type="PROSITE" id="PS51898"/>
    </source>
</evidence>
<evidence type="ECO:0000256" key="2">
    <source>
        <dbReference type="ARBA" id="ARBA00023125"/>
    </source>
</evidence>
<dbReference type="PANTHER" id="PTHR30349">
    <property type="entry name" value="PHAGE INTEGRASE-RELATED"/>
    <property type="match status" value="1"/>
</dbReference>
<dbReference type="PANTHER" id="PTHR30349:SF41">
    <property type="entry name" value="INTEGRASE_RECOMBINASE PROTEIN MJ0367-RELATED"/>
    <property type="match status" value="1"/>
</dbReference>
<dbReference type="GO" id="GO:0006310">
    <property type="term" value="P:DNA recombination"/>
    <property type="evidence" value="ECO:0007669"/>
    <property type="project" value="UniProtKB-KW"/>
</dbReference>
<reference evidence="6" key="1">
    <citation type="submission" date="2020-02" db="EMBL/GenBank/DDBJ databases">
        <authorList>
            <person name="Meier V. D."/>
        </authorList>
    </citation>
    <scope>NUCLEOTIDE SEQUENCE</scope>
    <source>
        <strain evidence="6">AVDCRST_MAG06</strain>
    </source>
</reference>
<dbReference type="AlphaFoldDB" id="A0A6J4NW69"/>
<dbReference type="GO" id="GO:0015074">
    <property type="term" value="P:DNA integration"/>
    <property type="evidence" value="ECO:0007669"/>
    <property type="project" value="InterPro"/>
</dbReference>
<gene>
    <name evidence="6" type="ORF">AVDCRST_MAG06-2040</name>
</gene>
<dbReference type="PROSITE" id="PS51898">
    <property type="entry name" value="TYR_RECOMBINASE"/>
    <property type="match status" value="1"/>
</dbReference>
<feature type="domain" description="Tyr recombinase" evidence="5">
    <location>
        <begin position="201"/>
        <end position="420"/>
    </location>
</feature>
<dbReference type="CDD" id="cd01189">
    <property type="entry name" value="INT_ICEBs1_C_like"/>
    <property type="match status" value="1"/>
</dbReference>
<keyword evidence="2" id="KW-0238">DNA-binding</keyword>
<comment type="similarity">
    <text evidence="1">Belongs to the 'phage' integrase family.</text>
</comment>
<accession>A0A6J4NW69</accession>
<organism evidence="6">
    <name type="scientific">uncultured Nocardioides sp</name>
    <dbReference type="NCBI Taxonomy" id="198441"/>
    <lineage>
        <taxon>Bacteria</taxon>
        <taxon>Bacillati</taxon>
        <taxon>Actinomycetota</taxon>
        <taxon>Actinomycetes</taxon>
        <taxon>Propionibacteriales</taxon>
        <taxon>Nocardioidaceae</taxon>
        <taxon>Nocardioides</taxon>
        <taxon>environmental samples</taxon>
    </lineage>
</organism>
<dbReference type="EMBL" id="CADCUP010000137">
    <property type="protein sequence ID" value="CAA9398614.1"/>
    <property type="molecule type" value="Genomic_DNA"/>
</dbReference>
<evidence type="ECO:0000313" key="6">
    <source>
        <dbReference type="EMBL" id="CAA9398614.1"/>
    </source>
</evidence>
<sequence>MRQAKKSPSARPAVRDRGSGSITSYQTKSGTRWRYEIALPVKASGSRAEVRKQTRGGFATYAQADTALTLLRADLIRGVPQPTARDTWGAYAQRWVDGYAGSNSTRVYIQRVIDAMGPYIGAIRLVEIRATDLAAAYRGLESGSRQARSAKRAGTGLATSTVARYANWVNTIFLAALDEGLIVKNPANSKHAGRPKGETAKRVKPFSIWNGDHLTRFCSWAIAEDEPWALAWVVLARTGLRSGELLALQWGDLNFDRNEMRIQRALHYDQTRPTGDRYVLGPVKGGRSRTVTFDLTCAALLRDWRSLVRGLATDGENVTPLARLRSGDPVFLAMPGRAVSQSGLRSAFLRAQRHYRTAQPDQDLPRLTVHELRHTHASLLFEAGQSVKVVQERLGHANAQVTLNTYAHLLHDAQTRAATALDELLSRCRELR</sequence>
<protein>
    <submittedName>
        <fullName evidence="6">Phage integrase, site-specific tyrosine recombinase</fullName>
    </submittedName>
</protein>
<dbReference type="GO" id="GO:0003677">
    <property type="term" value="F:DNA binding"/>
    <property type="evidence" value="ECO:0007669"/>
    <property type="project" value="UniProtKB-KW"/>
</dbReference>
<dbReference type="InterPro" id="IPR050090">
    <property type="entry name" value="Tyrosine_recombinase_XerCD"/>
</dbReference>
<dbReference type="Pfam" id="PF00589">
    <property type="entry name" value="Phage_integrase"/>
    <property type="match status" value="1"/>
</dbReference>